<comment type="caution">
    <text evidence="2">The sequence shown here is derived from an EMBL/GenBank/DDBJ whole genome shotgun (WGS) entry which is preliminary data.</text>
</comment>
<gene>
    <name evidence="2" type="ORF">RND61_25280</name>
</gene>
<keyword evidence="3" id="KW-1185">Reference proteome</keyword>
<evidence type="ECO:0000313" key="2">
    <source>
        <dbReference type="EMBL" id="MDT9685350.1"/>
    </source>
</evidence>
<name>A0ABU3QRF0_9ACTN</name>
<accession>A0ABU3QRF0</accession>
<feature type="compositionally biased region" description="Pro residues" evidence="1">
    <location>
        <begin position="78"/>
        <end position="94"/>
    </location>
</feature>
<evidence type="ECO:0000313" key="3">
    <source>
        <dbReference type="Proteomes" id="UP001250181"/>
    </source>
</evidence>
<feature type="region of interest" description="Disordered" evidence="1">
    <location>
        <begin position="69"/>
        <end position="129"/>
    </location>
</feature>
<dbReference type="Proteomes" id="UP001250181">
    <property type="component" value="Unassembled WGS sequence"/>
</dbReference>
<evidence type="ECO:0000256" key="1">
    <source>
        <dbReference type="SAM" id="MobiDB-lite"/>
    </source>
</evidence>
<feature type="compositionally biased region" description="Low complexity" evidence="1">
    <location>
        <begin position="95"/>
        <end position="107"/>
    </location>
</feature>
<dbReference type="PROSITE" id="PS51318">
    <property type="entry name" value="TAT"/>
    <property type="match status" value="1"/>
</dbReference>
<protein>
    <submittedName>
        <fullName evidence="2">Uncharacterized protein</fullName>
    </submittedName>
</protein>
<dbReference type="RefSeq" id="WP_315880394.1">
    <property type="nucleotide sequence ID" value="NZ_JAWCTQ010000040.1"/>
</dbReference>
<feature type="compositionally biased region" description="Basic residues" evidence="1">
    <location>
        <begin position="108"/>
        <end position="120"/>
    </location>
</feature>
<proteinExistence type="predicted"/>
<dbReference type="EMBL" id="JAWCTQ010000040">
    <property type="protein sequence ID" value="MDT9685350.1"/>
    <property type="molecule type" value="Genomic_DNA"/>
</dbReference>
<sequence>MPRYDAPAARRAAGALGAAATAVAAVLLAVLGVLAPAAPAPAPSPSGAPRAVAVDDLCAAVCSAAPRPYADVSGTRSVPPPTGAAPPPAPPDLAPPAARAAAPVPRHGAAHVHRPTRRTGRAPPSPPVG</sequence>
<dbReference type="InterPro" id="IPR006311">
    <property type="entry name" value="TAT_signal"/>
</dbReference>
<reference evidence="2 3" key="1">
    <citation type="submission" date="2023-09" db="EMBL/GenBank/DDBJ databases">
        <title>Streptomyces sp. nov.: A antagonism against Alternaria gaisen Producing Streptochlin, Isolated from Tamarix root soil.</title>
        <authorList>
            <person name="Chen Y."/>
        </authorList>
    </citation>
    <scope>NUCLEOTIDE SEQUENCE [LARGE SCALE GENOMIC DNA]</scope>
    <source>
        <strain evidence="2 3">TRM76323</strain>
    </source>
</reference>
<organism evidence="2 3">
    <name type="scientific">Streptomyces tamarix</name>
    <dbReference type="NCBI Taxonomy" id="3078565"/>
    <lineage>
        <taxon>Bacteria</taxon>
        <taxon>Bacillati</taxon>
        <taxon>Actinomycetota</taxon>
        <taxon>Actinomycetes</taxon>
        <taxon>Kitasatosporales</taxon>
        <taxon>Streptomycetaceae</taxon>
        <taxon>Streptomyces</taxon>
    </lineage>
</organism>